<sequence>MILSGQAVFNKIINELSRLDAPSGQLAILQVGNDLASNIYIKKKLELAKTLSVKAQVYKFNNSISEDELLEEISNLNENQEVSGILVQIPLPSQIDRTKICSAISSDKDVDGFGYILGKECKVLPPTIKAIDQVLVHYNILKKDKKIIIVGGGFLVGSPLFRYYQEEGCDVELLNEGDDLYFERLQEADIVILATGGGAVFDHTHFAQGSVVIDASTIASDSKLYGDLETSLIDGKFSFSPVPGGVGPVTVAMLFVNFYLLNSLVLDL</sequence>
<keyword evidence="7" id="KW-0560">Oxidoreductase</keyword>
<dbReference type="Gene3D" id="3.40.50.720">
    <property type="entry name" value="NAD(P)-binding Rossmann-like Domain"/>
    <property type="match status" value="1"/>
</dbReference>
<keyword evidence="8" id="KW-0368">Histidine biosynthesis</keyword>
<organism evidence="13">
    <name type="scientific">candidate division WS2 bacterium ADurb.Bin280</name>
    <dbReference type="NCBI Taxonomy" id="1852829"/>
    <lineage>
        <taxon>Bacteria</taxon>
        <taxon>candidate division WS2</taxon>
    </lineage>
</organism>
<evidence type="ECO:0000256" key="2">
    <source>
        <dbReference type="ARBA" id="ARBA00011738"/>
    </source>
</evidence>
<dbReference type="GO" id="GO:0006164">
    <property type="term" value="P:purine nucleotide biosynthetic process"/>
    <property type="evidence" value="ECO:0007669"/>
    <property type="project" value="UniProtKB-KW"/>
</dbReference>
<dbReference type="GO" id="GO:0004488">
    <property type="term" value="F:methylenetetrahydrofolate dehydrogenase (NADP+) activity"/>
    <property type="evidence" value="ECO:0007669"/>
    <property type="project" value="InterPro"/>
</dbReference>
<dbReference type="GO" id="GO:0004477">
    <property type="term" value="F:methenyltetrahydrofolate cyclohydrolase activity"/>
    <property type="evidence" value="ECO:0007669"/>
    <property type="project" value="TreeGrafter"/>
</dbReference>
<evidence type="ECO:0000259" key="12">
    <source>
        <dbReference type="Pfam" id="PF02882"/>
    </source>
</evidence>
<dbReference type="Pfam" id="PF02882">
    <property type="entry name" value="THF_DHG_CYH_C"/>
    <property type="match status" value="1"/>
</dbReference>
<keyword evidence="10" id="KW-0511">Multifunctional enzyme</keyword>
<evidence type="ECO:0000256" key="7">
    <source>
        <dbReference type="ARBA" id="ARBA00023002"/>
    </source>
</evidence>
<keyword evidence="4" id="KW-0658">Purine biosynthesis</keyword>
<comment type="pathway">
    <text evidence="1">One-carbon metabolism; tetrahydrofolate interconversion.</text>
</comment>
<dbReference type="PANTHER" id="PTHR48099">
    <property type="entry name" value="C-1-TETRAHYDROFOLATE SYNTHASE, CYTOPLASMIC-RELATED"/>
    <property type="match status" value="1"/>
</dbReference>
<evidence type="ECO:0000256" key="3">
    <source>
        <dbReference type="ARBA" id="ARBA00022563"/>
    </source>
</evidence>
<keyword evidence="8" id="KW-0028">Amino-acid biosynthesis</keyword>
<dbReference type="InterPro" id="IPR020630">
    <property type="entry name" value="THF_DH/CycHdrlase_cat_dom"/>
</dbReference>
<evidence type="ECO:0000259" key="11">
    <source>
        <dbReference type="Pfam" id="PF00763"/>
    </source>
</evidence>
<dbReference type="InterPro" id="IPR000672">
    <property type="entry name" value="THF_DH/CycHdrlase"/>
</dbReference>
<proteinExistence type="predicted"/>
<evidence type="ECO:0000256" key="4">
    <source>
        <dbReference type="ARBA" id="ARBA00022755"/>
    </source>
</evidence>
<dbReference type="FunFam" id="3.40.50.10860:FF:000005">
    <property type="entry name" value="C-1-tetrahydrofolate synthase, cytoplasmic, putative"/>
    <property type="match status" value="1"/>
</dbReference>
<keyword evidence="9" id="KW-0486">Methionine biosynthesis</keyword>
<feature type="domain" description="Tetrahydrofolate dehydrogenase/cyclohydrolase catalytic" evidence="11">
    <location>
        <begin position="10"/>
        <end position="111"/>
    </location>
</feature>
<evidence type="ECO:0000256" key="1">
    <source>
        <dbReference type="ARBA" id="ARBA00004777"/>
    </source>
</evidence>
<keyword evidence="6" id="KW-0521">NADP</keyword>
<dbReference type="AlphaFoldDB" id="A0A1V5SET7"/>
<dbReference type="Proteomes" id="UP000485367">
    <property type="component" value="Unassembled WGS sequence"/>
</dbReference>
<dbReference type="Pfam" id="PF00763">
    <property type="entry name" value="THF_DHG_CYH"/>
    <property type="match status" value="1"/>
</dbReference>
<dbReference type="EMBL" id="MWBO01000020">
    <property type="protein sequence ID" value="OQA52824.1"/>
    <property type="molecule type" value="Genomic_DNA"/>
</dbReference>
<dbReference type="InterPro" id="IPR046346">
    <property type="entry name" value="Aminoacid_DH-like_N_sf"/>
</dbReference>
<feature type="domain" description="Tetrahydrofolate dehydrogenase/cyclohydrolase NAD(P)-binding" evidence="12">
    <location>
        <begin position="125"/>
        <end position="259"/>
    </location>
</feature>
<dbReference type="PRINTS" id="PR00085">
    <property type="entry name" value="THFDHDRGNASE"/>
</dbReference>
<dbReference type="InterPro" id="IPR020631">
    <property type="entry name" value="THF_DH/CycHdrlase_NAD-bd_dom"/>
</dbReference>
<dbReference type="InterPro" id="IPR036291">
    <property type="entry name" value="NAD(P)-bd_dom_sf"/>
</dbReference>
<evidence type="ECO:0000256" key="9">
    <source>
        <dbReference type="ARBA" id="ARBA00023167"/>
    </source>
</evidence>
<dbReference type="GO" id="GO:0009086">
    <property type="term" value="P:methionine biosynthetic process"/>
    <property type="evidence" value="ECO:0007669"/>
    <property type="project" value="UniProtKB-KW"/>
</dbReference>
<comment type="subunit">
    <text evidence="2">Homodimer.</text>
</comment>
<dbReference type="GO" id="GO:0000105">
    <property type="term" value="P:L-histidine biosynthetic process"/>
    <property type="evidence" value="ECO:0007669"/>
    <property type="project" value="UniProtKB-KW"/>
</dbReference>
<keyword evidence="3" id="KW-0554">One-carbon metabolism</keyword>
<gene>
    <name evidence="13" type="primary">folD</name>
    <name evidence="13" type="ORF">BWY43_00332</name>
</gene>
<dbReference type="SUPFAM" id="SSF51735">
    <property type="entry name" value="NAD(P)-binding Rossmann-fold domains"/>
    <property type="match status" value="1"/>
</dbReference>
<dbReference type="Gene3D" id="3.40.50.10860">
    <property type="entry name" value="Leucine Dehydrogenase, chain A, domain 1"/>
    <property type="match status" value="1"/>
</dbReference>
<evidence type="ECO:0000256" key="5">
    <source>
        <dbReference type="ARBA" id="ARBA00022801"/>
    </source>
</evidence>
<evidence type="ECO:0000256" key="8">
    <source>
        <dbReference type="ARBA" id="ARBA00023102"/>
    </source>
</evidence>
<comment type="caution">
    <text evidence="13">The sequence shown here is derived from an EMBL/GenBank/DDBJ whole genome shotgun (WGS) entry which is preliminary data.</text>
</comment>
<evidence type="ECO:0000256" key="10">
    <source>
        <dbReference type="ARBA" id="ARBA00023268"/>
    </source>
</evidence>
<reference evidence="13" key="1">
    <citation type="submission" date="2017-02" db="EMBL/GenBank/DDBJ databases">
        <title>Delving into the versatile metabolic prowess of the omnipresent phylum Bacteroidetes.</title>
        <authorList>
            <person name="Nobu M.K."/>
            <person name="Mei R."/>
            <person name="Narihiro T."/>
            <person name="Kuroda K."/>
            <person name="Liu W.-T."/>
        </authorList>
    </citation>
    <scope>NUCLEOTIDE SEQUENCE</scope>
    <source>
        <strain evidence="13">ADurb.Bin280</strain>
    </source>
</reference>
<evidence type="ECO:0000313" key="13">
    <source>
        <dbReference type="EMBL" id="OQA52824.1"/>
    </source>
</evidence>
<accession>A0A1V5SET7</accession>
<dbReference type="GO" id="GO:0035999">
    <property type="term" value="P:tetrahydrofolate interconversion"/>
    <property type="evidence" value="ECO:0007669"/>
    <property type="project" value="TreeGrafter"/>
</dbReference>
<evidence type="ECO:0000256" key="6">
    <source>
        <dbReference type="ARBA" id="ARBA00022857"/>
    </source>
</evidence>
<dbReference type="GO" id="GO:0005829">
    <property type="term" value="C:cytosol"/>
    <property type="evidence" value="ECO:0007669"/>
    <property type="project" value="TreeGrafter"/>
</dbReference>
<dbReference type="SUPFAM" id="SSF53223">
    <property type="entry name" value="Aminoacid dehydrogenase-like, N-terminal domain"/>
    <property type="match status" value="1"/>
</dbReference>
<name>A0A1V5SET7_9BACT</name>
<protein>
    <submittedName>
        <fullName evidence="13">Bifunctional protein FolD protein</fullName>
    </submittedName>
</protein>
<keyword evidence="5" id="KW-0378">Hydrolase</keyword>
<dbReference type="PANTHER" id="PTHR48099:SF5">
    <property type="entry name" value="C-1-TETRAHYDROFOLATE SYNTHASE, CYTOPLASMIC"/>
    <property type="match status" value="1"/>
</dbReference>